<keyword evidence="3 6" id="KW-0560">Oxidoreductase</keyword>
<dbReference type="InterPro" id="IPR036291">
    <property type="entry name" value="NAD(P)-bd_dom_sf"/>
</dbReference>
<dbReference type="Pfam" id="PF14748">
    <property type="entry name" value="P5CR_dimer"/>
    <property type="match status" value="1"/>
</dbReference>
<dbReference type="PANTHER" id="PTHR11645:SF0">
    <property type="entry name" value="PYRROLINE-5-CARBOXYLATE REDUCTASE 3"/>
    <property type="match status" value="1"/>
</dbReference>
<dbReference type="EMBL" id="CAKLCM010000003">
    <property type="protein sequence ID" value="CAH0529421.1"/>
    <property type="molecule type" value="Genomic_DNA"/>
</dbReference>
<sequence length="253" mass="27653">MLKLGIIGVGELTEKIVLGLINANVPCEVYLSPRNQARSEQLAQQPSCTVMDSNQAVADAADIILLGVRPQHLSQLASEIVIEQHKTVVSLAAGIDVATLQQWFRVNSIHRMMTTYSAELNRATVVLTPTSSPVEQLFQPLGEMLVVESEHEFELATVGMCMNGWMYFFSASMQQWFVDQGMKPNQAKQLVLGAMADSAARGLAFPEQSLEALGESIATPGTYTAQGLEKLQAQEFSQPWTQAAADILERLKS</sequence>
<dbReference type="PIRSF" id="PIRSF000193">
    <property type="entry name" value="Pyrrol-5-carb_rd"/>
    <property type="match status" value="1"/>
</dbReference>
<evidence type="ECO:0000313" key="7">
    <source>
        <dbReference type="Proteomes" id="UP000838160"/>
    </source>
</evidence>
<dbReference type="Pfam" id="PF03807">
    <property type="entry name" value="F420_oxidored"/>
    <property type="match status" value="1"/>
</dbReference>
<organism evidence="6 7">
    <name type="scientific">Vibrio hippocampi</name>
    <dbReference type="NCBI Taxonomy" id="654686"/>
    <lineage>
        <taxon>Bacteria</taxon>
        <taxon>Pseudomonadati</taxon>
        <taxon>Pseudomonadota</taxon>
        <taxon>Gammaproteobacteria</taxon>
        <taxon>Vibrionales</taxon>
        <taxon>Vibrionaceae</taxon>
        <taxon>Vibrio</taxon>
    </lineage>
</organism>
<feature type="domain" description="Pyrroline-5-carboxylate reductase dimerisation" evidence="5">
    <location>
        <begin position="161"/>
        <end position="251"/>
    </location>
</feature>
<keyword evidence="2" id="KW-0521">NADP</keyword>
<evidence type="ECO:0000256" key="2">
    <source>
        <dbReference type="ARBA" id="ARBA00022857"/>
    </source>
</evidence>
<dbReference type="SUPFAM" id="SSF51735">
    <property type="entry name" value="NAD(P)-binding Rossmann-fold domains"/>
    <property type="match status" value="1"/>
</dbReference>
<dbReference type="InterPro" id="IPR000304">
    <property type="entry name" value="Pyrroline-COOH_reductase"/>
</dbReference>
<protein>
    <submittedName>
        <fullName evidence="6">Pyrroline-5-carboxylate reductase</fullName>
        <ecNumber evidence="6">1.5.1.2</ecNumber>
    </submittedName>
</protein>
<accession>A0ABM8ZMA6</accession>
<keyword evidence="7" id="KW-1185">Reference proteome</keyword>
<evidence type="ECO:0000259" key="5">
    <source>
        <dbReference type="Pfam" id="PF14748"/>
    </source>
</evidence>
<dbReference type="Gene3D" id="1.10.3730.10">
    <property type="entry name" value="ProC C-terminal domain-like"/>
    <property type="match status" value="1"/>
</dbReference>
<evidence type="ECO:0000259" key="4">
    <source>
        <dbReference type="Pfam" id="PF03807"/>
    </source>
</evidence>
<dbReference type="PANTHER" id="PTHR11645">
    <property type="entry name" value="PYRROLINE-5-CARBOXYLATE REDUCTASE"/>
    <property type="match status" value="1"/>
</dbReference>
<evidence type="ECO:0000256" key="3">
    <source>
        <dbReference type="ARBA" id="ARBA00023002"/>
    </source>
</evidence>
<dbReference type="EC" id="1.5.1.2" evidence="6"/>
<dbReference type="InterPro" id="IPR008927">
    <property type="entry name" value="6-PGluconate_DH-like_C_sf"/>
</dbReference>
<feature type="domain" description="Pyrroline-5-carboxylate reductase catalytic N-terminal" evidence="4">
    <location>
        <begin position="3"/>
        <end position="94"/>
    </location>
</feature>
<proteinExistence type="inferred from homology"/>
<dbReference type="SUPFAM" id="SSF48179">
    <property type="entry name" value="6-phosphogluconate dehydrogenase C-terminal domain-like"/>
    <property type="match status" value="1"/>
</dbReference>
<dbReference type="RefSeq" id="WP_237486055.1">
    <property type="nucleotide sequence ID" value="NZ_CAKLCM010000003.1"/>
</dbReference>
<comment type="similarity">
    <text evidence="1">Belongs to the pyrroline-5-carboxylate reductase family.</text>
</comment>
<reference evidence="6" key="1">
    <citation type="submission" date="2021-12" db="EMBL/GenBank/DDBJ databases">
        <authorList>
            <person name="Rodrigo-Torres L."/>
            <person name="Arahal R. D."/>
            <person name="Lucena T."/>
        </authorList>
    </citation>
    <scope>NUCLEOTIDE SEQUENCE</scope>
    <source>
        <strain evidence="6">CECT 8226</strain>
    </source>
</reference>
<evidence type="ECO:0000313" key="6">
    <source>
        <dbReference type="EMBL" id="CAH0529421.1"/>
    </source>
</evidence>
<dbReference type="GO" id="GO:0004735">
    <property type="term" value="F:pyrroline-5-carboxylate reductase activity"/>
    <property type="evidence" value="ECO:0007669"/>
    <property type="project" value="UniProtKB-EC"/>
</dbReference>
<dbReference type="InterPro" id="IPR028939">
    <property type="entry name" value="P5C_Rdtase_cat_N"/>
</dbReference>
<dbReference type="InterPro" id="IPR029036">
    <property type="entry name" value="P5CR_dimer"/>
</dbReference>
<dbReference type="Gene3D" id="3.40.50.720">
    <property type="entry name" value="NAD(P)-binding Rossmann-like Domain"/>
    <property type="match status" value="1"/>
</dbReference>
<gene>
    <name evidence="6" type="primary">proC_2</name>
    <name evidence="6" type="ORF">VHP8226_03211</name>
</gene>
<evidence type="ECO:0000256" key="1">
    <source>
        <dbReference type="ARBA" id="ARBA00005525"/>
    </source>
</evidence>
<comment type="caution">
    <text evidence="6">The sequence shown here is derived from an EMBL/GenBank/DDBJ whole genome shotgun (WGS) entry which is preliminary data.</text>
</comment>
<dbReference type="Proteomes" id="UP000838160">
    <property type="component" value="Unassembled WGS sequence"/>
</dbReference>
<name>A0ABM8ZMA6_9VIBR</name>